<dbReference type="PANTHER" id="PTHR42716:SF2">
    <property type="entry name" value="L-ASPARTATE OXIDASE, CHLOROPLASTIC"/>
    <property type="match status" value="1"/>
</dbReference>
<dbReference type="InterPro" id="IPR037099">
    <property type="entry name" value="Fum_R/Succ_DH_flav-like_C_sf"/>
</dbReference>
<feature type="active site" description="Proton acceptor" evidence="12">
    <location>
        <position position="285"/>
    </location>
</feature>
<organism evidence="17 18">
    <name type="scientific">Anaerovirgula multivorans</name>
    <dbReference type="NCBI Taxonomy" id="312168"/>
    <lineage>
        <taxon>Bacteria</taxon>
        <taxon>Bacillati</taxon>
        <taxon>Bacillota</taxon>
        <taxon>Clostridia</taxon>
        <taxon>Peptostreptococcales</taxon>
        <taxon>Natronincolaceae</taxon>
        <taxon>Anaerovirgula</taxon>
    </lineage>
</organism>
<dbReference type="FunFam" id="3.90.700.10:FF:000002">
    <property type="entry name" value="L-aspartate oxidase"/>
    <property type="match status" value="1"/>
</dbReference>
<feature type="domain" description="FAD-dependent oxidoreductase 2 FAD-binding" evidence="15">
    <location>
        <begin position="20"/>
        <end position="387"/>
    </location>
</feature>
<dbReference type="PIRSF" id="PIRSF000171">
    <property type="entry name" value="SDHA_APRA_LASPO"/>
    <property type="match status" value="1"/>
</dbReference>
<dbReference type="Gene3D" id="1.20.58.100">
    <property type="entry name" value="Fumarate reductase/succinate dehydrogenase flavoprotein-like, C-terminal domain"/>
    <property type="match status" value="1"/>
</dbReference>
<evidence type="ECO:0000256" key="5">
    <source>
        <dbReference type="ARBA" id="ARBA00021901"/>
    </source>
</evidence>
<keyword evidence="6 13" id="KW-0285">Flavoprotein</keyword>
<dbReference type="Pfam" id="PF02910">
    <property type="entry name" value="Succ_DH_flav_C"/>
    <property type="match status" value="1"/>
</dbReference>
<accession>A0A239J798</accession>
<dbReference type="NCBIfam" id="NF004820">
    <property type="entry name" value="PRK06175.1"/>
    <property type="match status" value="1"/>
</dbReference>
<dbReference type="GO" id="GO:0033765">
    <property type="term" value="F:steroid dehydrogenase activity, acting on the CH-CH group of donors"/>
    <property type="evidence" value="ECO:0007669"/>
    <property type="project" value="UniProtKB-ARBA"/>
</dbReference>
<dbReference type="GO" id="GO:0005737">
    <property type="term" value="C:cytoplasm"/>
    <property type="evidence" value="ECO:0007669"/>
    <property type="project" value="UniProtKB-SubCell"/>
</dbReference>
<evidence type="ECO:0000313" key="18">
    <source>
        <dbReference type="Proteomes" id="UP000198304"/>
    </source>
</evidence>
<dbReference type="Gene3D" id="3.90.700.10">
    <property type="entry name" value="Succinate dehydrogenase/fumarate reductase flavoprotein, catalytic domain"/>
    <property type="match status" value="1"/>
</dbReference>
<reference evidence="18" key="1">
    <citation type="submission" date="2017-06" db="EMBL/GenBank/DDBJ databases">
        <authorList>
            <person name="Varghese N."/>
            <person name="Submissions S."/>
        </authorList>
    </citation>
    <scope>NUCLEOTIDE SEQUENCE [LARGE SCALE GENOMIC DNA]</scope>
    <source>
        <strain evidence="18">SCA</strain>
    </source>
</reference>
<proteinExistence type="inferred from homology"/>
<dbReference type="PRINTS" id="PR00368">
    <property type="entry name" value="FADPNR"/>
</dbReference>
<evidence type="ECO:0000256" key="6">
    <source>
        <dbReference type="ARBA" id="ARBA00022630"/>
    </source>
</evidence>
<dbReference type="GO" id="GO:0034628">
    <property type="term" value="P:'de novo' NAD+ biosynthetic process from L-aspartate"/>
    <property type="evidence" value="ECO:0007669"/>
    <property type="project" value="TreeGrafter"/>
</dbReference>
<comment type="similarity">
    <text evidence="3 13">Belongs to the FAD-dependent oxidoreductase 2 family. NadB subfamily.</text>
</comment>
<keyword evidence="7 13" id="KW-0662">Pyridine nucleotide biosynthesis</keyword>
<comment type="subcellular location">
    <subcellularLocation>
        <location evidence="13">Cytoplasm</location>
    </subcellularLocation>
</comment>
<evidence type="ECO:0000256" key="14">
    <source>
        <dbReference type="SAM" id="Coils"/>
    </source>
</evidence>
<dbReference type="NCBIfam" id="TIGR00551">
    <property type="entry name" value="nadB"/>
    <property type="match status" value="1"/>
</dbReference>
<dbReference type="InterPro" id="IPR036188">
    <property type="entry name" value="FAD/NAD-bd_sf"/>
</dbReference>
<dbReference type="EMBL" id="FZOJ01000033">
    <property type="protein sequence ID" value="SNT01737.1"/>
    <property type="molecule type" value="Genomic_DNA"/>
</dbReference>
<dbReference type="GO" id="GO:0008734">
    <property type="term" value="F:L-aspartate oxidase activity"/>
    <property type="evidence" value="ECO:0007669"/>
    <property type="project" value="UniProtKB-UniRule"/>
</dbReference>
<gene>
    <name evidence="17" type="ORF">SAMN05446037_103357</name>
</gene>
<dbReference type="PANTHER" id="PTHR42716">
    <property type="entry name" value="L-ASPARTATE OXIDASE"/>
    <property type="match status" value="1"/>
</dbReference>
<dbReference type="InterPro" id="IPR015939">
    <property type="entry name" value="Fum_Rdtase/Succ_DH_flav-like_C"/>
</dbReference>
<dbReference type="Gene3D" id="3.50.50.60">
    <property type="entry name" value="FAD/NAD(P)-binding domain"/>
    <property type="match status" value="1"/>
</dbReference>
<evidence type="ECO:0000256" key="3">
    <source>
        <dbReference type="ARBA" id="ARBA00008562"/>
    </source>
</evidence>
<evidence type="ECO:0000256" key="12">
    <source>
        <dbReference type="PIRSR" id="PIRSR000171-1"/>
    </source>
</evidence>
<comment type="function">
    <text evidence="13">Catalyzes the oxidation of L-aspartate to iminoaspartate.</text>
</comment>
<dbReference type="UniPathway" id="UPA00253">
    <property type="reaction ID" value="UER00326"/>
</dbReference>
<dbReference type="Pfam" id="PF00890">
    <property type="entry name" value="FAD_binding_2"/>
    <property type="match status" value="1"/>
</dbReference>
<evidence type="ECO:0000256" key="10">
    <source>
        <dbReference type="ARBA" id="ARBA00048305"/>
    </source>
</evidence>
<evidence type="ECO:0000256" key="7">
    <source>
        <dbReference type="ARBA" id="ARBA00022642"/>
    </source>
</evidence>
<dbReference type="SUPFAM" id="SSF46977">
    <property type="entry name" value="Succinate dehydrogenase/fumarate reductase flavoprotein C-terminal domain"/>
    <property type="match status" value="1"/>
</dbReference>
<keyword evidence="14" id="KW-0175">Coiled coil</keyword>
<feature type="coiled-coil region" evidence="14">
    <location>
        <begin position="451"/>
        <end position="478"/>
    </location>
</feature>
<dbReference type="InterPro" id="IPR027477">
    <property type="entry name" value="Succ_DH/fumarate_Rdtase_cat_sf"/>
</dbReference>
<feature type="domain" description="Fumarate reductase/succinate dehydrogenase flavoprotein-like C-terminal" evidence="16">
    <location>
        <begin position="438"/>
        <end position="510"/>
    </location>
</feature>
<evidence type="ECO:0000256" key="1">
    <source>
        <dbReference type="ARBA" id="ARBA00001974"/>
    </source>
</evidence>
<comment type="pathway">
    <text evidence="2 13">Cofactor biosynthesis; NAD(+) biosynthesis; iminoaspartate from L-aspartate (oxidase route): step 1/1.</text>
</comment>
<evidence type="ECO:0000256" key="8">
    <source>
        <dbReference type="ARBA" id="ARBA00022827"/>
    </source>
</evidence>
<dbReference type="EC" id="1.4.3.16" evidence="4 11"/>
<evidence type="ECO:0000256" key="11">
    <source>
        <dbReference type="NCBIfam" id="TIGR00551"/>
    </source>
</evidence>
<sequence>MNHRYVTDFNMEVLKKVNSDIVIVGTGIAGLFTALNINPKYKVTLISKATLEKNNSQMAQGGIAVSIDKEIHFQDTLKAGGYCNNLETLKILVDESTENIHKLMFFGVNFDKDEKGNLKLAREGGHSQNSILHVKDATGKEIVKILSQQVRERRNIEIDEDIFVLDILTEGNTAKGIVVINKEGEKLFYKGKAVVIATGGIGQIYKNTTNDTIATGDGIAMAYRASAEIGDMEFIQFHPTAFYSAEGGQCFLISEAVRGEGGILRNHNGEAFMEKYHEMQDLAPRDIVARSIFTEMKKNHKPFVYLDITHKSSDFIKNRFPTIYNYCLSKGVDMTKNYIPIAPVEHYVMGGILTNKEGKTNIEGLYACGECACTGIHGSNRLASNSLLEGIVFGNRVANAINQFIPNYKKEDSVFSHYNNPKKPIDQKETPIEIHFLRKDLKNIMQQQVCIVRSKAELENALEAIKEIKDQLMKYREDNMDYYELNNMVTVAMLIIKAALKRKKSIGSHYLVG</sequence>
<dbReference type="InterPro" id="IPR005288">
    <property type="entry name" value="NadB"/>
</dbReference>
<comment type="cofactor">
    <cofactor evidence="1 13">
        <name>FAD</name>
        <dbReference type="ChEBI" id="CHEBI:57692"/>
    </cofactor>
</comment>
<evidence type="ECO:0000259" key="16">
    <source>
        <dbReference type="Pfam" id="PF02910"/>
    </source>
</evidence>
<protein>
    <recommendedName>
        <fullName evidence="5 11">L-aspartate oxidase</fullName>
        <ecNumber evidence="4 11">1.4.3.16</ecNumber>
    </recommendedName>
</protein>
<dbReference type="RefSeq" id="WP_242975224.1">
    <property type="nucleotide sequence ID" value="NZ_FZOJ01000033.1"/>
</dbReference>
<keyword evidence="9 13" id="KW-0560">Oxidoreductase</keyword>
<evidence type="ECO:0000259" key="15">
    <source>
        <dbReference type="Pfam" id="PF00890"/>
    </source>
</evidence>
<evidence type="ECO:0000256" key="2">
    <source>
        <dbReference type="ARBA" id="ARBA00004950"/>
    </source>
</evidence>
<evidence type="ECO:0000313" key="17">
    <source>
        <dbReference type="EMBL" id="SNT01737.1"/>
    </source>
</evidence>
<evidence type="ECO:0000256" key="4">
    <source>
        <dbReference type="ARBA" id="ARBA00012173"/>
    </source>
</evidence>
<dbReference type="SUPFAM" id="SSF51905">
    <property type="entry name" value="FAD/NAD(P)-binding domain"/>
    <property type="match status" value="1"/>
</dbReference>
<evidence type="ECO:0000256" key="9">
    <source>
        <dbReference type="ARBA" id="ARBA00023002"/>
    </source>
</evidence>
<keyword evidence="18" id="KW-1185">Reference proteome</keyword>
<dbReference type="SUPFAM" id="SSF56425">
    <property type="entry name" value="Succinate dehydrogenase/fumarate reductase flavoprotein, catalytic domain"/>
    <property type="match status" value="1"/>
</dbReference>
<name>A0A239J798_9FIRM</name>
<dbReference type="AlphaFoldDB" id="A0A239J798"/>
<evidence type="ECO:0000256" key="13">
    <source>
        <dbReference type="RuleBase" id="RU362049"/>
    </source>
</evidence>
<keyword evidence="8 13" id="KW-0274">FAD</keyword>
<dbReference type="Proteomes" id="UP000198304">
    <property type="component" value="Unassembled WGS sequence"/>
</dbReference>
<comment type="catalytic activity">
    <reaction evidence="10">
        <text>L-aspartate + O2 = iminosuccinate + H2O2</text>
        <dbReference type="Rhea" id="RHEA:25876"/>
        <dbReference type="ChEBI" id="CHEBI:15379"/>
        <dbReference type="ChEBI" id="CHEBI:16240"/>
        <dbReference type="ChEBI" id="CHEBI:29991"/>
        <dbReference type="ChEBI" id="CHEBI:77875"/>
        <dbReference type="EC" id="1.4.3.16"/>
    </reaction>
    <physiologicalReaction direction="left-to-right" evidence="10">
        <dbReference type="Rhea" id="RHEA:25877"/>
    </physiologicalReaction>
</comment>
<dbReference type="InterPro" id="IPR003953">
    <property type="entry name" value="FAD-dep_OxRdtase_2_FAD-bd"/>
</dbReference>